<dbReference type="Gene3D" id="2.60.40.200">
    <property type="entry name" value="Superoxide dismutase, copper/zinc binding domain"/>
    <property type="match status" value="1"/>
</dbReference>
<evidence type="ECO:0000313" key="4">
    <source>
        <dbReference type="EMBL" id="WYY08457.1"/>
    </source>
</evidence>
<organism evidence="4 5">
    <name type="scientific">Gordonia hydrophobica</name>
    <dbReference type="NCBI Taxonomy" id="40516"/>
    <lineage>
        <taxon>Bacteria</taxon>
        <taxon>Bacillati</taxon>
        <taxon>Actinomycetota</taxon>
        <taxon>Actinomycetes</taxon>
        <taxon>Mycobacteriales</taxon>
        <taxon>Gordoniaceae</taxon>
        <taxon>Gordonia</taxon>
    </lineage>
</organism>
<feature type="chain" id="PRO_5046567636" evidence="2">
    <location>
        <begin position="30"/>
        <end position="199"/>
    </location>
</feature>
<accession>A0ABZ2U490</accession>
<gene>
    <name evidence="4" type="ORF">RVF87_05110</name>
</gene>
<dbReference type="InterPro" id="IPR036423">
    <property type="entry name" value="SOD-like_Cu/Zn_dom_sf"/>
</dbReference>
<evidence type="ECO:0000256" key="2">
    <source>
        <dbReference type="SAM" id="SignalP"/>
    </source>
</evidence>
<evidence type="ECO:0000313" key="5">
    <source>
        <dbReference type="Proteomes" id="UP001479933"/>
    </source>
</evidence>
<dbReference type="InterPro" id="IPR024134">
    <property type="entry name" value="SOD_Cu/Zn_/chaperone"/>
</dbReference>
<dbReference type="Proteomes" id="UP001479933">
    <property type="component" value="Chromosome"/>
</dbReference>
<reference evidence="4 5" key="1">
    <citation type="journal article" date="2023" name="Virus Evol.">
        <title>Computational host range prediction-The good, the bad, and the ugly.</title>
        <authorList>
            <person name="Howell A.A."/>
            <person name="Versoza C.J."/>
            <person name="Pfeifer S.P."/>
        </authorList>
    </citation>
    <scope>NUCLEOTIDE SEQUENCE [LARGE SCALE GENOMIC DNA]</scope>
    <source>
        <strain evidence="4 5">1610/1b</strain>
    </source>
</reference>
<dbReference type="InterPro" id="IPR001424">
    <property type="entry name" value="SOD_Cu_Zn_dom"/>
</dbReference>
<dbReference type="PROSITE" id="PS51257">
    <property type="entry name" value="PROKAR_LIPOPROTEIN"/>
    <property type="match status" value="1"/>
</dbReference>
<dbReference type="PANTHER" id="PTHR10003">
    <property type="entry name" value="SUPEROXIDE DISMUTASE CU-ZN -RELATED"/>
    <property type="match status" value="1"/>
</dbReference>
<dbReference type="SUPFAM" id="SSF49329">
    <property type="entry name" value="Cu,Zn superoxide dismutase-like"/>
    <property type="match status" value="1"/>
</dbReference>
<feature type="domain" description="Superoxide dismutase copper/zinc binding" evidence="3">
    <location>
        <begin position="83"/>
        <end position="194"/>
    </location>
</feature>
<evidence type="ECO:0000259" key="3">
    <source>
        <dbReference type="Pfam" id="PF00080"/>
    </source>
</evidence>
<proteinExistence type="inferred from homology"/>
<dbReference type="EMBL" id="CP136137">
    <property type="protein sequence ID" value="WYY08457.1"/>
    <property type="molecule type" value="Genomic_DNA"/>
</dbReference>
<comment type="similarity">
    <text evidence="1">Belongs to the Cu-Zn superoxide dismutase family.</text>
</comment>
<evidence type="ECO:0000256" key="1">
    <source>
        <dbReference type="ARBA" id="ARBA00010457"/>
    </source>
</evidence>
<feature type="signal peptide" evidence="2">
    <location>
        <begin position="1"/>
        <end position="29"/>
    </location>
</feature>
<sequence length="199" mass="20259">MTVRSTNRASAVRAIAAVAAAGGAVLALSACTPNEHPSDVKGTTPAVVTGDQVAPGEVVNMDQIPSAESASATLVDKDGHRVGFVSLSQEGDAVKVAARVSGVKPGEHGLHIHTVGKCEASTAFASAGGHFQVDGRTEKPESGDLMSMNVLKDGTASNTYTTDAFTVQQIRGKALILHDLAGTGTEAPRLACGILRQTS</sequence>
<protein>
    <submittedName>
        <fullName evidence="4">Superoxide dismutase family protein</fullName>
    </submittedName>
</protein>
<name>A0ABZ2U490_9ACTN</name>
<dbReference type="RefSeq" id="WP_066169024.1">
    <property type="nucleotide sequence ID" value="NZ_CP136137.1"/>
</dbReference>
<keyword evidence="5" id="KW-1185">Reference proteome</keyword>
<dbReference type="Pfam" id="PF00080">
    <property type="entry name" value="Sod_Cu"/>
    <property type="match status" value="1"/>
</dbReference>
<keyword evidence="2" id="KW-0732">Signal</keyword>